<comment type="caution">
    <text evidence="4">The sequence shown here is derived from an EMBL/GenBank/DDBJ whole genome shotgun (WGS) entry which is preliminary data.</text>
</comment>
<dbReference type="InterPro" id="IPR013096">
    <property type="entry name" value="Cupin_2"/>
</dbReference>
<dbReference type="EMBL" id="JAPDOD010000023">
    <property type="protein sequence ID" value="MDA0163173.1"/>
    <property type="molecule type" value="Genomic_DNA"/>
</dbReference>
<protein>
    <submittedName>
        <fullName evidence="4">Cupin domain-containing protein</fullName>
    </submittedName>
</protein>
<sequence>MNSGVSYTSLQPDTEERFTSLRRELGVSTFGINQIILRPGQRGRIHRHKTQEEVYIVLSGTLTIVYEDEVKALGQGEIARVGPEVRRYIANRHPEDVLLIALGGALEHVGRDGEAFATWEDTEPTSPQELPLPPDEPVQQ</sequence>
<dbReference type="RefSeq" id="WP_270042416.1">
    <property type="nucleotide sequence ID" value="NZ_JAPDOD010000023.1"/>
</dbReference>
<keyword evidence="1" id="KW-0479">Metal-binding</keyword>
<feature type="domain" description="Cupin type-2" evidence="3">
    <location>
        <begin position="36"/>
        <end position="101"/>
    </location>
</feature>
<feature type="compositionally biased region" description="Pro residues" evidence="2">
    <location>
        <begin position="130"/>
        <end position="140"/>
    </location>
</feature>
<evidence type="ECO:0000256" key="2">
    <source>
        <dbReference type="SAM" id="MobiDB-lite"/>
    </source>
</evidence>
<dbReference type="InterPro" id="IPR014710">
    <property type="entry name" value="RmlC-like_jellyroll"/>
</dbReference>
<keyword evidence="5" id="KW-1185">Reference proteome</keyword>
<dbReference type="Proteomes" id="UP001149140">
    <property type="component" value="Unassembled WGS sequence"/>
</dbReference>
<name>A0A9X3MXG1_9ACTN</name>
<dbReference type="Pfam" id="PF07883">
    <property type="entry name" value="Cupin_2"/>
    <property type="match status" value="1"/>
</dbReference>
<dbReference type="InterPro" id="IPR051610">
    <property type="entry name" value="GPI/OXD"/>
</dbReference>
<evidence type="ECO:0000313" key="4">
    <source>
        <dbReference type="EMBL" id="MDA0163173.1"/>
    </source>
</evidence>
<dbReference type="GO" id="GO:0046872">
    <property type="term" value="F:metal ion binding"/>
    <property type="evidence" value="ECO:0007669"/>
    <property type="project" value="UniProtKB-KW"/>
</dbReference>
<proteinExistence type="predicted"/>
<reference evidence="4" key="1">
    <citation type="submission" date="2022-10" db="EMBL/GenBank/DDBJ databases">
        <title>The WGS of Solirubrobacter ginsenosidimutans DSM 21036.</title>
        <authorList>
            <person name="Jiang Z."/>
        </authorList>
    </citation>
    <scope>NUCLEOTIDE SEQUENCE</scope>
    <source>
        <strain evidence="4">DSM 21036</strain>
    </source>
</reference>
<evidence type="ECO:0000313" key="5">
    <source>
        <dbReference type="Proteomes" id="UP001149140"/>
    </source>
</evidence>
<dbReference type="SUPFAM" id="SSF51182">
    <property type="entry name" value="RmlC-like cupins"/>
    <property type="match status" value="1"/>
</dbReference>
<accession>A0A9X3MXG1</accession>
<dbReference type="InterPro" id="IPR011051">
    <property type="entry name" value="RmlC_Cupin_sf"/>
</dbReference>
<feature type="region of interest" description="Disordered" evidence="2">
    <location>
        <begin position="121"/>
        <end position="140"/>
    </location>
</feature>
<dbReference type="Gene3D" id="2.60.120.10">
    <property type="entry name" value="Jelly Rolls"/>
    <property type="match status" value="1"/>
</dbReference>
<dbReference type="PANTHER" id="PTHR35848:SF9">
    <property type="entry name" value="SLL1358 PROTEIN"/>
    <property type="match status" value="1"/>
</dbReference>
<dbReference type="AlphaFoldDB" id="A0A9X3MXG1"/>
<dbReference type="PANTHER" id="PTHR35848">
    <property type="entry name" value="OXALATE-BINDING PROTEIN"/>
    <property type="match status" value="1"/>
</dbReference>
<evidence type="ECO:0000256" key="1">
    <source>
        <dbReference type="ARBA" id="ARBA00022723"/>
    </source>
</evidence>
<gene>
    <name evidence="4" type="ORF">OM076_23065</name>
</gene>
<evidence type="ECO:0000259" key="3">
    <source>
        <dbReference type="Pfam" id="PF07883"/>
    </source>
</evidence>
<organism evidence="4 5">
    <name type="scientific">Solirubrobacter ginsenosidimutans</name>
    <dbReference type="NCBI Taxonomy" id="490573"/>
    <lineage>
        <taxon>Bacteria</taxon>
        <taxon>Bacillati</taxon>
        <taxon>Actinomycetota</taxon>
        <taxon>Thermoleophilia</taxon>
        <taxon>Solirubrobacterales</taxon>
        <taxon>Solirubrobacteraceae</taxon>
        <taxon>Solirubrobacter</taxon>
    </lineage>
</organism>